<dbReference type="EMBL" id="CAOQHR010000012">
    <property type="protein sequence ID" value="CAI6341545.1"/>
    <property type="molecule type" value="Genomic_DNA"/>
</dbReference>
<dbReference type="OrthoDB" id="2305901at2759"/>
<name>A0A9W4UT30_9PLEO</name>
<sequence>MAVATALANPHVVSTILHHLSDMKYRDRRQNGPDEPVEFLEFRPTLVPSILVNRLWADEGTGILWRRYPHLPALRWVSPERRQYYADKVQQVFVMSPPDDSASDLDYLKGLRWPNLKSLEFEVDFLRHGGVFADMLHGGLERLELLGMQSGDSTYISGIVLPELFNSCSGLKSIRIGPDVIADDDPVHVNVLYQLLDTLPALNSIEIKDANFVGKDALFTRLSQRPGLQNLEIDLDPGSDLVSLLSGPDALPSPFASLKRLELMCYPEVALALPTHLHLLEHFKVDIARIPNQPAQASDMEIFNHLLEELTHCPNLRVVKIAIGLLAEDFPSMSSYPKLSGRSLVKFATACPNLYDLSVFTIESSTIDGSDISAVEFDEFCRHLPRLRSLNLRLQPTTATALETMALSSLSSHCPELEVLRLKFVCQLPALPASAITLDTLPDQPADTDHHDAVKELTLLEAESRATTALFPKLTHLALSRPVTALAPTTSTTHTYTTAISSSSPPHSPISPTTFSSDILPTSSPSIPSPTLEESLVHTHATPLTTHFPALEILEAWGDASGLDHESLLYFLPLEEVLATVWEFLSGVEQDLWEGASDVSGEDAVEGGDGQDRVFAGEEEWKEEEGESWYTLNSNRSSGEDWEKACLMEEFVELSIPVPVSSLGYTGLGKEGGVLDSETFVLPTVKEDSLFTEEDILDLVDR</sequence>
<dbReference type="Proteomes" id="UP001152607">
    <property type="component" value="Unassembled WGS sequence"/>
</dbReference>
<dbReference type="Gene3D" id="3.80.10.10">
    <property type="entry name" value="Ribonuclease Inhibitor"/>
    <property type="match status" value="1"/>
</dbReference>
<dbReference type="InterPro" id="IPR032675">
    <property type="entry name" value="LRR_dom_sf"/>
</dbReference>
<keyword evidence="3" id="KW-1185">Reference proteome</keyword>
<evidence type="ECO:0000313" key="2">
    <source>
        <dbReference type="EMBL" id="CAI6341545.1"/>
    </source>
</evidence>
<protein>
    <submittedName>
        <fullName evidence="2">Uncharacterized protein</fullName>
    </submittedName>
</protein>
<proteinExistence type="predicted"/>
<gene>
    <name evidence="2" type="ORF">PDIGIT_LOCUS14743</name>
</gene>
<dbReference type="AlphaFoldDB" id="A0A9W4UT30"/>
<dbReference type="SUPFAM" id="SSF52047">
    <property type="entry name" value="RNI-like"/>
    <property type="match status" value="1"/>
</dbReference>
<reference evidence="2" key="1">
    <citation type="submission" date="2023-01" db="EMBL/GenBank/DDBJ databases">
        <authorList>
            <person name="Van Ghelder C."/>
            <person name="Rancurel C."/>
        </authorList>
    </citation>
    <scope>NUCLEOTIDE SEQUENCE</scope>
    <source>
        <strain evidence="2">CNCM I-4278</strain>
    </source>
</reference>
<accession>A0A9W4UT30</accession>
<evidence type="ECO:0000256" key="1">
    <source>
        <dbReference type="SAM" id="MobiDB-lite"/>
    </source>
</evidence>
<organism evidence="2 3">
    <name type="scientific">Periconia digitata</name>
    <dbReference type="NCBI Taxonomy" id="1303443"/>
    <lineage>
        <taxon>Eukaryota</taxon>
        <taxon>Fungi</taxon>
        <taxon>Dikarya</taxon>
        <taxon>Ascomycota</taxon>
        <taxon>Pezizomycotina</taxon>
        <taxon>Dothideomycetes</taxon>
        <taxon>Pleosporomycetidae</taxon>
        <taxon>Pleosporales</taxon>
        <taxon>Massarineae</taxon>
        <taxon>Periconiaceae</taxon>
        <taxon>Periconia</taxon>
    </lineage>
</organism>
<feature type="region of interest" description="Disordered" evidence="1">
    <location>
        <begin position="497"/>
        <end position="531"/>
    </location>
</feature>
<comment type="caution">
    <text evidence="2">The sequence shown here is derived from an EMBL/GenBank/DDBJ whole genome shotgun (WGS) entry which is preliminary data.</text>
</comment>
<evidence type="ECO:0000313" key="3">
    <source>
        <dbReference type="Proteomes" id="UP001152607"/>
    </source>
</evidence>